<dbReference type="Pfam" id="PF04103">
    <property type="entry name" value="CD20"/>
    <property type="match status" value="1"/>
</dbReference>
<dbReference type="AlphaFoldDB" id="A0A8C6UDX7"/>
<dbReference type="GO" id="GO:0016020">
    <property type="term" value="C:membrane"/>
    <property type="evidence" value="ECO:0007669"/>
    <property type="project" value="UniProtKB-SubCell"/>
</dbReference>
<keyword evidence="7" id="KW-1185">Reference proteome</keyword>
<proteinExistence type="predicted"/>
<organism evidence="6 7">
    <name type="scientific">Neogobius melanostomus</name>
    <name type="common">round goby</name>
    <dbReference type="NCBI Taxonomy" id="47308"/>
    <lineage>
        <taxon>Eukaryota</taxon>
        <taxon>Metazoa</taxon>
        <taxon>Chordata</taxon>
        <taxon>Craniata</taxon>
        <taxon>Vertebrata</taxon>
        <taxon>Euteleostomi</taxon>
        <taxon>Actinopterygii</taxon>
        <taxon>Neopterygii</taxon>
        <taxon>Teleostei</taxon>
        <taxon>Neoteleostei</taxon>
        <taxon>Acanthomorphata</taxon>
        <taxon>Gobiaria</taxon>
        <taxon>Gobiiformes</taxon>
        <taxon>Gobioidei</taxon>
        <taxon>Gobiidae</taxon>
        <taxon>Benthophilinae</taxon>
        <taxon>Neogobiini</taxon>
        <taxon>Neogobius</taxon>
    </lineage>
</organism>
<reference evidence="6" key="2">
    <citation type="submission" date="2025-09" db="UniProtKB">
        <authorList>
            <consortium name="Ensembl"/>
        </authorList>
    </citation>
    <scope>IDENTIFICATION</scope>
</reference>
<sequence>MTNRSPPDYILQDTYCPVWLGVLFLFLGVMCILSERFPKPIVTFLNGLLSLGGVALSITAIVYYSMAVDEPSFYSLCRSDDCDWYHSYTTTVAPTDSGLLLERCQEARALLLGLDISLLSILIILSLLDLSLGISAAVFSFKTLKLGLRANRNQERLEEAEKTTQEEFSTEEKE</sequence>
<reference evidence="6" key="1">
    <citation type="submission" date="2025-08" db="UniProtKB">
        <authorList>
            <consortium name="Ensembl"/>
        </authorList>
    </citation>
    <scope>IDENTIFICATION</scope>
</reference>
<feature type="transmembrane region" description="Helical" evidence="5">
    <location>
        <begin position="15"/>
        <end position="33"/>
    </location>
</feature>
<feature type="transmembrane region" description="Helical" evidence="5">
    <location>
        <begin position="45"/>
        <end position="66"/>
    </location>
</feature>
<evidence type="ECO:0000313" key="7">
    <source>
        <dbReference type="Proteomes" id="UP000694523"/>
    </source>
</evidence>
<comment type="subcellular location">
    <subcellularLocation>
        <location evidence="1">Membrane</location>
        <topology evidence="1">Multi-pass membrane protein</topology>
    </subcellularLocation>
</comment>
<dbReference type="Proteomes" id="UP000694523">
    <property type="component" value="Unplaced"/>
</dbReference>
<keyword evidence="2 5" id="KW-0812">Transmembrane</keyword>
<evidence type="ECO:0000256" key="1">
    <source>
        <dbReference type="ARBA" id="ARBA00004141"/>
    </source>
</evidence>
<keyword evidence="4 5" id="KW-0472">Membrane</keyword>
<accession>A0A8C6UDX7</accession>
<dbReference type="InterPro" id="IPR007237">
    <property type="entry name" value="CD20-like"/>
</dbReference>
<evidence type="ECO:0000256" key="3">
    <source>
        <dbReference type="ARBA" id="ARBA00022989"/>
    </source>
</evidence>
<dbReference type="Ensembl" id="ENSNMLT00000038867.1">
    <property type="protein sequence ID" value="ENSNMLP00000034899.1"/>
    <property type="gene ID" value="ENSNMLG00000021687.1"/>
</dbReference>
<evidence type="ECO:0000256" key="2">
    <source>
        <dbReference type="ARBA" id="ARBA00022692"/>
    </source>
</evidence>
<feature type="transmembrane region" description="Helical" evidence="5">
    <location>
        <begin position="116"/>
        <end position="139"/>
    </location>
</feature>
<evidence type="ECO:0000256" key="4">
    <source>
        <dbReference type="ARBA" id="ARBA00023136"/>
    </source>
</evidence>
<evidence type="ECO:0000256" key="5">
    <source>
        <dbReference type="SAM" id="Phobius"/>
    </source>
</evidence>
<protein>
    <submittedName>
        <fullName evidence="6">Uncharacterized protein</fullName>
    </submittedName>
</protein>
<name>A0A8C6UDX7_9GOBI</name>
<keyword evidence="3 5" id="KW-1133">Transmembrane helix</keyword>
<evidence type="ECO:0000313" key="6">
    <source>
        <dbReference type="Ensembl" id="ENSNMLP00000034899.1"/>
    </source>
</evidence>